<accession>A0ABP7WMD5</accession>
<reference evidence="7" key="1">
    <citation type="journal article" date="2019" name="Int. J. Syst. Evol. Microbiol.">
        <title>The Global Catalogue of Microorganisms (GCM) 10K type strain sequencing project: providing services to taxonomists for standard genome sequencing and annotation.</title>
        <authorList>
            <consortium name="The Broad Institute Genomics Platform"/>
            <consortium name="The Broad Institute Genome Sequencing Center for Infectious Disease"/>
            <person name="Wu L."/>
            <person name="Ma J."/>
        </authorList>
    </citation>
    <scope>NUCLEOTIDE SEQUENCE [LARGE SCALE GENOMIC DNA]</scope>
    <source>
        <strain evidence="7">JCM 17304</strain>
    </source>
</reference>
<dbReference type="PRINTS" id="PR00419">
    <property type="entry name" value="ADXRDTASE"/>
</dbReference>
<dbReference type="InterPro" id="IPR055178">
    <property type="entry name" value="RsdA/BaiN/AoA(So)-like_dom"/>
</dbReference>
<dbReference type="InterPro" id="IPR022460">
    <property type="entry name" value="Flavoprotein_PP4765"/>
</dbReference>
<evidence type="ECO:0000313" key="7">
    <source>
        <dbReference type="Proteomes" id="UP001500392"/>
    </source>
</evidence>
<dbReference type="NCBIfam" id="TIGR00275">
    <property type="entry name" value="aminoacetone oxidase family FAD-binding enzyme"/>
    <property type="match status" value="1"/>
</dbReference>
<dbReference type="SUPFAM" id="SSF160996">
    <property type="entry name" value="HI0933 insert domain-like"/>
    <property type="match status" value="1"/>
</dbReference>
<keyword evidence="2" id="KW-0285">Flavoprotein</keyword>
<dbReference type="InterPro" id="IPR036188">
    <property type="entry name" value="FAD/NAD-bd_sf"/>
</dbReference>
<dbReference type="Pfam" id="PF03486">
    <property type="entry name" value="HI0933_like"/>
    <property type="match status" value="1"/>
</dbReference>
<gene>
    <name evidence="6" type="ORF">GCM10022414_14600</name>
</gene>
<evidence type="ECO:0000313" key="6">
    <source>
        <dbReference type="EMBL" id="GAA4092200.1"/>
    </source>
</evidence>
<comment type="caution">
    <text evidence="6">The sequence shown here is derived from an EMBL/GenBank/DDBJ whole genome shotgun (WGS) entry which is preliminary data.</text>
</comment>
<name>A0ABP7WMD5_9GAMM</name>
<proteinExistence type="predicted"/>
<evidence type="ECO:0000259" key="5">
    <source>
        <dbReference type="Pfam" id="PF22780"/>
    </source>
</evidence>
<dbReference type="InterPro" id="IPR004792">
    <property type="entry name" value="BaiN-like"/>
</dbReference>
<sequence length="418" mass="44984">MPHSTHLSATVIGGGPAGLMAAEQLSAAGYAVAVYDSMPTVGRKFLRAGIGGLNLTHNEAWPDFVARFGDRASDLRPCLDAFDANSLRNWAADLGVETFVGSSGRVFPVEKKAAPLLRRWLQRLRASGVRIHHRHHWQGWNAEGELVIQGPEHKLEVNPDITVFALGGGSWSALGSTGNWLGLFEQRGIQCAPWRPSNCGFEYPWRPEFIAEYAGAPLKTIAISVTDTSGKLWRQQGDALVSAYGIEGGPVYGVSAAIRDGIAAHGQCTVFWDLDPDRSLEKLQQAIAKRRPKDSLANVLRKQCGLSGAKLALLKTLTSKAQMADINAIPALIKALPQTLCSTRNLDEAISTAGGLCFSELDEDFMLRKLPGTYCVGEMLDWEAPTGGYLLTACFASGHWAGAAAVKRLASTQPAKHA</sequence>
<dbReference type="Pfam" id="PF22780">
    <property type="entry name" value="HI0933_like_1st"/>
    <property type="match status" value="1"/>
</dbReference>
<comment type="cofactor">
    <cofactor evidence="1">
        <name>FAD</name>
        <dbReference type="ChEBI" id="CHEBI:57692"/>
    </cofactor>
</comment>
<dbReference type="EMBL" id="BAABDM010000002">
    <property type="protein sequence ID" value="GAA4092200.1"/>
    <property type="molecule type" value="Genomic_DNA"/>
</dbReference>
<feature type="domain" description="RsdA/BaiN/AoA(So)-like insert" evidence="5">
    <location>
        <begin position="195"/>
        <end position="351"/>
    </location>
</feature>
<dbReference type="InterPro" id="IPR057661">
    <property type="entry name" value="RsdA/BaiN/AoA(So)_Rossmann"/>
</dbReference>
<keyword evidence="3" id="KW-0274">FAD</keyword>
<organism evidence="6 7">
    <name type="scientific">Zhongshania borealis</name>
    <dbReference type="NCBI Taxonomy" id="889488"/>
    <lineage>
        <taxon>Bacteria</taxon>
        <taxon>Pseudomonadati</taxon>
        <taxon>Pseudomonadota</taxon>
        <taxon>Gammaproteobacteria</taxon>
        <taxon>Cellvibrionales</taxon>
        <taxon>Spongiibacteraceae</taxon>
        <taxon>Zhongshania</taxon>
    </lineage>
</organism>
<dbReference type="SUPFAM" id="SSF51905">
    <property type="entry name" value="FAD/NAD(P)-binding domain"/>
    <property type="match status" value="1"/>
</dbReference>
<dbReference type="PANTHER" id="PTHR42887:SF1">
    <property type="entry name" value="BLR3961 PROTEIN"/>
    <property type="match status" value="1"/>
</dbReference>
<evidence type="ECO:0000256" key="2">
    <source>
        <dbReference type="ARBA" id="ARBA00022630"/>
    </source>
</evidence>
<dbReference type="RefSeq" id="WP_344934092.1">
    <property type="nucleotide sequence ID" value="NZ_BAABDM010000002.1"/>
</dbReference>
<dbReference type="InterPro" id="IPR023166">
    <property type="entry name" value="BaiN-like_dom_sf"/>
</dbReference>
<dbReference type="PANTHER" id="PTHR42887">
    <property type="entry name" value="OS12G0638800 PROTEIN"/>
    <property type="match status" value="1"/>
</dbReference>
<protein>
    <submittedName>
        <fullName evidence="6">TIGR03862 family flavoprotein</fullName>
    </submittedName>
</protein>
<feature type="domain" description="RsdA/BaiN/AoA(So)-like Rossmann fold-like" evidence="4">
    <location>
        <begin position="9"/>
        <end position="403"/>
    </location>
</feature>
<dbReference type="Gene3D" id="1.10.8.260">
    <property type="entry name" value="HI0933 insert domain-like"/>
    <property type="match status" value="1"/>
</dbReference>
<dbReference type="Proteomes" id="UP001500392">
    <property type="component" value="Unassembled WGS sequence"/>
</dbReference>
<keyword evidence="7" id="KW-1185">Reference proteome</keyword>
<dbReference type="Gene3D" id="2.40.30.10">
    <property type="entry name" value="Translation factors"/>
    <property type="match status" value="1"/>
</dbReference>
<dbReference type="Gene3D" id="3.50.50.60">
    <property type="entry name" value="FAD/NAD(P)-binding domain"/>
    <property type="match status" value="1"/>
</dbReference>
<dbReference type="NCBIfam" id="TIGR03862">
    <property type="entry name" value="flavo_PP4765"/>
    <property type="match status" value="1"/>
</dbReference>
<evidence type="ECO:0000256" key="1">
    <source>
        <dbReference type="ARBA" id="ARBA00001974"/>
    </source>
</evidence>
<evidence type="ECO:0000256" key="3">
    <source>
        <dbReference type="ARBA" id="ARBA00022827"/>
    </source>
</evidence>
<evidence type="ECO:0000259" key="4">
    <source>
        <dbReference type="Pfam" id="PF03486"/>
    </source>
</evidence>